<dbReference type="CDD" id="cd16936">
    <property type="entry name" value="HATPase_RsbW-like"/>
    <property type="match status" value="1"/>
</dbReference>
<dbReference type="Pfam" id="PF13581">
    <property type="entry name" value="HATPase_c_2"/>
    <property type="match status" value="1"/>
</dbReference>
<dbReference type="Proteomes" id="UP000260983">
    <property type="component" value="Unassembled WGS sequence"/>
</dbReference>
<dbReference type="RefSeq" id="WP_117725456.1">
    <property type="nucleotide sequence ID" value="NZ_QSUL01000019.1"/>
</dbReference>
<protein>
    <submittedName>
        <fullName evidence="3">ATP-binding protein</fullName>
    </submittedName>
</protein>
<dbReference type="PANTHER" id="PTHR35526">
    <property type="entry name" value="ANTI-SIGMA-F FACTOR RSBW-RELATED"/>
    <property type="match status" value="1"/>
</dbReference>
<dbReference type="SUPFAM" id="SSF55874">
    <property type="entry name" value="ATPase domain of HSP90 chaperone/DNA topoisomerase II/histidine kinase"/>
    <property type="match status" value="1"/>
</dbReference>
<keyword evidence="1" id="KW-0808">Transferase</keyword>
<dbReference type="GO" id="GO:0005524">
    <property type="term" value="F:ATP binding"/>
    <property type="evidence" value="ECO:0007669"/>
    <property type="project" value="UniProtKB-KW"/>
</dbReference>
<dbReference type="InterPro" id="IPR036890">
    <property type="entry name" value="HATPase_C_sf"/>
</dbReference>
<dbReference type="EMBL" id="QSUL01000019">
    <property type="protein sequence ID" value="RGN31407.1"/>
    <property type="molecule type" value="Genomic_DNA"/>
</dbReference>
<feature type="domain" description="Histidine kinase/HSP90-like ATPase" evidence="2">
    <location>
        <begin position="8"/>
        <end position="133"/>
    </location>
</feature>
<dbReference type="Gene3D" id="3.30.565.10">
    <property type="entry name" value="Histidine kinase-like ATPase, C-terminal domain"/>
    <property type="match status" value="1"/>
</dbReference>
<reference evidence="3 4" key="1">
    <citation type="submission" date="2018-08" db="EMBL/GenBank/DDBJ databases">
        <title>A genome reference for cultivated species of the human gut microbiota.</title>
        <authorList>
            <person name="Zou Y."/>
            <person name="Xue W."/>
            <person name="Luo G."/>
        </authorList>
    </citation>
    <scope>NUCLEOTIDE SEQUENCE [LARGE SCALE GENOMIC DNA]</scope>
    <source>
        <strain evidence="3 4">OM05-15BH</strain>
    </source>
</reference>
<keyword evidence="3" id="KW-0547">Nucleotide-binding</keyword>
<dbReference type="GO" id="GO:0004674">
    <property type="term" value="F:protein serine/threonine kinase activity"/>
    <property type="evidence" value="ECO:0007669"/>
    <property type="project" value="UniProtKB-KW"/>
</dbReference>
<name>A0A3E5B1E3_9BACE</name>
<dbReference type="PANTHER" id="PTHR35526:SF6">
    <property type="entry name" value="SLR1861 PROTEIN"/>
    <property type="match status" value="1"/>
</dbReference>
<accession>A0A3E5B1E3</accession>
<proteinExistence type="predicted"/>
<dbReference type="InterPro" id="IPR003594">
    <property type="entry name" value="HATPase_dom"/>
</dbReference>
<keyword evidence="1" id="KW-0723">Serine/threonine-protein kinase</keyword>
<keyword evidence="3" id="KW-0067">ATP-binding</keyword>
<evidence type="ECO:0000256" key="1">
    <source>
        <dbReference type="ARBA" id="ARBA00022527"/>
    </source>
</evidence>
<dbReference type="AlphaFoldDB" id="A0A3E5B1E3"/>
<evidence type="ECO:0000313" key="3">
    <source>
        <dbReference type="EMBL" id="RGN31407.1"/>
    </source>
</evidence>
<evidence type="ECO:0000313" key="4">
    <source>
        <dbReference type="Proteomes" id="UP000260983"/>
    </source>
</evidence>
<keyword evidence="1" id="KW-0418">Kinase</keyword>
<evidence type="ECO:0000259" key="2">
    <source>
        <dbReference type="Pfam" id="PF13581"/>
    </source>
</evidence>
<organism evidence="3 4">
    <name type="scientific">Bacteroides oleiciplenus</name>
    <dbReference type="NCBI Taxonomy" id="626931"/>
    <lineage>
        <taxon>Bacteria</taxon>
        <taxon>Pseudomonadati</taxon>
        <taxon>Bacteroidota</taxon>
        <taxon>Bacteroidia</taxon>
        <taxon>Bacteroidales</taxon>
        <taxon>Bacteroidaceae</taxon>
        <taxon>Bacteroides</taxon>
    </lineage>
</organism>
<gene>
    <name evidence="3" type="ORF">DXB65_21100</name>
</gene>
<sequence>MEKEIRITNELDEITVLADFVEELCSNLSLPAEITMHINLALEEAVSNVIMYAYPQEEHHEIRLKASLTDNQLIFLLTDKGFLFDPTNASYADITIPIEERSIGGLGIFLIRSIMNEVSYQRLDGENRLTMKKNLELG</sequence>
<comment type="caution">
    <text evidence="3">The sequence shown here is derived from an EMBL/GenBank/DDBJ whole genome shotgun (WGS) entry which is preliminary data.</text>
</comment>
<dbReference type="InterPro" id="IPR050267">
    <property type="entry name" value="Anti-sigma-factor_SerPK"/>
</dbReference>